<accession>A0A6J0IWU0</accession>
<dbReference type="GeneID" id="108507558"/>
<feature type="region of interest" description="Disordered" evidence="1">
    <location>
        <begin position="191"/>
        <end position="231"/>
    </location>
</feature>
<sequence>MAERRFSVTRLLRRKKKKEDPGTAPTQQPEEVEQFQPLPEDPGWDRTQEQDRAHGPFRRAAQAFLKFVGVRRGQYRITPAEVMAQPDPTPSELKAHPEVGTALTDGTANCDSAVTDDRTKSNTALPELTTEADGATTEGMADTESTPVQCLPDALSVEVLDEGVISVEVAMEPDRGMEQRPPRVPKLAWVKKEEESSGVPPAQHPEEVEQFQPLQEDPGRDWTQEQDHARGRFCRADQRVRKSKPVRRRKARTSPTKVIVQPEPNLTKLKAKADTPQTEGIADTDRTAAQCLPGAPGVDVPEEGVVFTQVALKPNRGMEQRPPSMPKLTLVKEEEEEERPVATPAEQPEEVEQSQPLQEDPGRDQTPEQDRARGRFRRAAQRVQKSNPVRCRKARTSPTKAMAQPDPDPTVLKAKADPRGTEGIADTDTTPAQCLPDDPSVEFLAEGLISAQVSNLWAGIVWALKLGLMGPFILHP</sequence>
<dbReference type="RefSeq" id="XP_017691113.1">
    <property type="nucleotide sequence ID" value="XM_017835624.1"/>
</dbReference>
<organism evidence="2 3">
    <name type="scientific">Lepidothrix coronata</name>
    <name type="common">blue-crowned manakin</name>
    <dbReference type="NCBI Taxonomy" id="321398"/>
    <lineage>
        <taxon>Eukaryota</taxon>
        <taxon>Metazoa</taxon>
        <taxon>Chordata</taxon>
        <taxon>Craniata</taxon>
        <taxon>Vertebrata</taxon>
        <taxon>Euteleostomi</taxon>
        <taxon>Archelosauria</taxon>
        <taxon>Archosauria</taxon>
        <taxon>Dinosauria</taxon>
        <taxon>Saurischia</taxon>
        <taxon>Theropoda</taxon>
        <taxon>Coelurosauria</taxon>
        <taxon>Aves</taxon>
        <taxon>Neognathae</taxon>
        <taxon>Neoaves</taxon>
        <taxon>Telluraves</taxon>
        <taxon>Australaves</taxon>
        <taxon>Passeriformes</taxon>
        <taxon>Pipridae</taxon>
        <taxon>Lepidothrix</taxon>
    </lineage>
</organism>
<name>A0A6J0IWU0_9PASS</name>
<dbReference type="AlphaFoldDB" id="A0A6J0IWU0"/>
<feature type="region of interest" description="Disordered" evidence="1">
    <location>
        <begin position="1"/>
        <end position="58"/>
    </location>
</feature>
<dbReference type="Proteomes" id="UP000504624">
    <property type="component" value="Unplaced"/>
</dbReference>
<keyword evidence="2" id="KW-1185">Reference proteome</keyword>
<dbReference type="OrthoDB" id="10640779at2759"/>
<evidence type="ECO:0000313" key="2">
    <source>
        <dbReference type="Proteomes" id="UP000504624"/>
    </source>
</evidence>
<protein>
    <submittedName>
        <fullName evidence="3">Uncharacterized protein LOC108507558</fullName>
    </submittedName>
</protein>
<feature type="compositionally biased region" description="Basic and acidic residues" evidence="1">
    <location>
        <begin position="43"/>
        <end position="54"/>
    </location>
</feature>
<evidence type="ECO:0000256" key="1">
    <source>
        <dbReference type="SAM" id="MobiDB-lite"/>
    </source>
</evidence>
<feature type="compositionally biased region" description="Basic and acidic residues" evidence="1">
    <location>
        <begin position="360"/>
        <end position="373"/>
    </location>
</feature>
<feature type="compositionally biased region" description="Basic and acidic residues" evidence="1">
    <location>
        <begin position="217"/>
        <end position="231"/>
    </location>
</feature>
<reference evidence="3" key="1">
    <citation type="submission" date="2025-08" db="UniProtKB">
        <authorList>
            <consortium name="RefSeq"/>
        </authorList>
    </citation>
    <scope>IDENTIFICATION</scope>
</reference>
<proteinExistence type="predicted"/>
<feature type="region of interest" description="Disordered" evidence="1">
    <location>
        <begin position="314"/>
        <end position="432"/>
    </location>
</feature>
<gene>
    <name evidence="3" type="primary">LOC108507558</name>
</gene>
<evidence type="ECO:0000313" key="3">
    <source>
        <dbReference type="RefSeq" id="XP_017691113.1"/>
    </source>
</evidence>